<dbReference type="Proteomes" id="UP000326759">
    <property type="component" value="Unassembled WGS sequence"/>
</dbReference>
<dbReference type="PANTHER" id="PTHR11552">
    <property type="entry name" value="GLUCOSE-METHANOL-CHOLINE GMC OXIDOREDUCTASE"/>
    <property type="match status" value="1"/>
</dbReference>
<evidence type="ECO:0000256" key="2">
    <source>
        <dbReference type="RuleBase" id="RU003968"/>
    </source>
</evidence>
<proteinExistence type="inferred from homology"/>
<dbReference type="SUPFAM" id="SSF51905">
    <property type="entry name" value="FAD/NAD(P)-binding domain"/>
    <property type="match status" value="1"/>
</dbReference>
<evidence type="ECO:0000256" key="1">
    <source>
        <dbReference type="ARBA" id="ARBA00010790"/>
    </source>
</evidence>
<sequence>MTGLNYVIVGAGSAGSVVANRLSENVFDHILLLEAGGDENEISDIPGLVHYLQLSDLDWKYKTEPQANACLGYTGNRCNWPRGKVLGGSSVLNYMLYVRGNRRDYDNWESMGNAGWGYDDVLPYFKKSEDNKNPYLARNKPPWRTPIAELYVRAGVELGYPNVDYNSRSQREKERDVPRQKPFLRPANKRKNLHVAKHSFVTKILIDPDTRKVRGVRLHRYGKIYNIFARKEVIVSAGPLTVLGGLEGVGFVDTIYAEEPEWPDIEFHLLTGTFASDGGRQLRKTIGFTERSWRAVYLPIAFRDAINIFPKLLRPASRGTIRLRSRNPFIKPLIDPNILTQLDIQD</sequence>
<comment type="caution">
    <text evidence="4">The sequence shown here is derived from an EMBL/GenBank/DDBJ whole genome shotgun (WGS) entry which is preliminary data.</text>
</comment>
<dbReference type="GO" id="GO:0050660">
    <property type="term" value="F:flavin adenine dinucleotide binding"/>
    <property type="evidence" value="ECO:0007669"/>
    <property type="project" value="InterPro"/>
</dbReference>
<comment type="similarity">
    <text evidence="1 2">Belongs to the GMC oxidoreductase family.</text>
</comment>
<evidence type="ECO:0000259" key="3">
    <source>
        <dbReference type="PROSITE" id="PS00623"/>
    </source>
</evidence>
<evidence type="ECO:0000313" key="4">
    <source>
        <dbReference type="EMBL" id="KAB7499363.1"/>
    </source>
</evidence>
<dbReference type="InterPro" id="IPR036188">
    <property type="entry name" value="FAD/NAD-bd_sf"/>
</dbReference>
<dbReference type="PROSITE" id="PS00623">
    <property type="entry name" value="GMC_OXRED_1"/>
    <property type="match status" value="1"/>
</dbReference>
<dbReference type="InterPro" id="IPR012132">
    <property type="entry name" value="GMC_OxRdtase"/>
</dbReference>
<feature type="domain" description="Glucose-methanol-choline oxidoreductase N-terminal" evidence="3">
    <location>
        <begin position="83"/>
        <end position="106"/>
    </location>
</feature>
<dbReference type="OrthoDB" id="269227at2759"/>
<dbReference type="EMBL" id="SEYY01018429">
    <property type="protein sequence ID" value="KAB7499363.1"/>
    <property type="molecule type" value="Genomic_DNA"/>
</dbReference>
<keyword evidence="2" id="KW-0285">Flavoprotein</keyword>
<dbReference type="Gene3D" id="3.50.50.60">
    <property type="entry name" value="FAD/NAD(P)-binding domain"/>
    <property type="match status" value="1"/>
</dbReference>
<organism evidence="4 5">
    <name type="scientific">Armadillidium nasatum</name>
    <dbReference type="NCBI Taxonomy" id="96803"/>
    <lineage>
        <taxon>Eukaryota</taxon>
        <taxon>Metazoa</taxon>
        <taxon>Ecdysozoa</taxon>
        <taxon>Arthropoda</taxon>
        <taxon>Crustacea</taxon>
        <taxon>Multicrustacea</taxon>
        <taxon>Malacostraca</taxon>
        <taxon>Eumalacostraca</taxon>
        <taxon>Peracarida</taxon>
        <taxon>Isopoda</taxon>
        <taxon>Oniscidea</taxon>
        <taxon>Crinocheta</taxon>
        <taxon>Armadillidiidae</taxon>
        <taxon>Armadillidium</taxon>
    </lineage>
</organism>
<keyword evidence="5" id="KW-1185">Reference proteome</keyword>
<dbReference type="InterPro" id="IPR000172">
    <property type="entry name" value="GMC_OxRdtase_N"/>
</dbReference>
<dbReference type="GO" id="GO:0016614">
    <property type="term" value="F:oxidoreductase activity, acting on CH-OH group of donors"/>
    <property type="evidence" value="ECO:0007669"/>
    <property type="project" value="InterPro"/>
</dbReference>
<name>A0A5N5SYS0_9CRUS</name>
<gene>
    <name evidence="4" type="primary">Gld_5</name>
    <name evidence="4" type="ORF">Anas_09346</name>
</gene>
<evidence type="ECO:0000313" key="5">
    <source>
        <dbReference type="Proteomes" id="UP000326759"/>
    </source>
</evidence>
<dbReference type="PANTHER" id="PTHR11552:SF227">
    <property type="entry name" value="GLUCOSE DEHYDROGENASE [FAD, QUINONE]-LIKE PROTEIN"/>
    <property type="match status" value="1"/>
</dbReference>
<reference evidence="4 5" key="1">
    <citation type="journal article" date="2019" name="PLoS Biol.">
        <title>Sex chromosomes control vertical transmission of feminizing Wolbachia symbionts in an isopod.</title>
        <authorList>
            <person name="Becking T."/>
            <person name="Chebbi M.A."/>
            <person name="Giraud I."/>
            <person name="Moumen B."/>
            <person name="Laverre T."/>
            <person name="Caubet Y."/>
            <person name="Peccoud J."/>
            <person name="Gilbert C."/>
            <person name="Cordaux R."/>
        </authorList>
    </citation>
    <scope>NUCLEOTIDE SEQUENCE [LARGE SCALE GENOMIC DNA]</scope>
    <source>
        <strain evidence="4">ANa2</strain>
        <tissue evidence="4">Whole body excluding digestive tract and cuticle</tissue>
    </source>
</reference>
<dbReference type="Gene3D" id="3.30.560.10">
    <property type="entry name" value="Glucose Oxidase, domain 3"/>
    <property type="match status" value="1"/>
</dbReference>
<keyword evidence="2" id="KW-0274">FAD</keyword>
<accession>A0A5N5SYS0</accession>
<dbReference type="Pfam" id="PF00732">
    <property type="entry name" value="GMC_oxred_N"/>
    <property type="match status" value="1"/>
</dbReference>
<protein>
    <submittedName>
        <fullName evidence="4">Glucose dehydrogenase [FAD, quinone]</fullName>
    </submittedName>
</protein>
<dbReference type="AlphaFoldDB" id="A0A5N5SYS0"/>
<dbReference type="SUPFAM" id="SSF54373">
    <property type="entry name" value="FAD-linked reductases, C-terminal domain"/>
    <property type="match status" value="1"/>
</dbReference>